<evidence type="ECO:0000259" key="3">
    <source>
        <dbReference type="Pfam" id="PF12849"/>
    </source>
</evidence>
<dbReference type="HOGENOM" id="CLU_026228_0_0_6"/>
<dbReference type="InterPro" id="IPR050811">
    <property type="entry name" value="Phosphate_ABC_transporter"/>
</dbReference>
<dbReference type="STRING" id="631362.Thi970DRAFT_01231"/>
<accession>H8YYN3</accession>
<evidence type="ECO:0000256" key="1">
    <source>
        <dbReference type="ARBA" id="ARBA00022729"/>
    </source>
</evidence>
<dbReference type="Pfam" id="PF12849">
    <property type="entry name" value="PBP_like_2"/>
    <property type="match status" value="1"/>
</dbReference>
<keyword evidence="1 2" id="KW-0732">Signal</keyword>
<dbReference type="InterPro" id="IPR024370">
    <property type="entry name" value="PBP_domain"/>
</dbReference>
<reference evidence="4 5" key="2">
    <citation type="submission" date="2011-11" db="EMBL/GenBank/DDBJ databases">
        <authorList>
            <consortium name="US DOE Joint Genome Institute"/>
            <person name="Lucas S."/>
            <person name="Han J."/>
            <person name="Lapidus A."/>
            <person name="Cheng J.-F."/>
            <person name="Goodwin L."/>
            <person name="Pitluck S."/>
            <person name="Peters L."/>
            <person name="Ovchinnikova G."/>
            <person name="Zhang X."/>
            <person name="Detter J.C."/>
            <person name="Han C."/>
            <person name="Tapia R."/>
            <person name="Land M."/>
            <person name="Hauser L."/>
            <person name="Kyrpides N."/>
            <person name="Ivanova N."/>
            <person name="Pagani I."/>
            <person name="Vogl K."/>
            <person name="Liu Z."/>
            <person name="Overmann J."/>
            <person name="Frigaard N.-U."/>
            <person name="Bryant D."/>
            <person name="Woyke T."/>
        </authorList>
    </citation>
    <scope>NUCLEOTIDE SEQUENCE [LARGE SCALE GENOMIC DNA]</scope>
    <source>
        <strain evidence="4 5">970</strain>
    </source>
</reference>
<keyword evidence="5" id="KW-1185">Reference proteome</keyword>
<dbReference type="SUPFAM" id="SSF53850">
    <property type="entry name" value="Periplasmic binding protein-like II"/>
    <property type="match status" value="1"/>
</dbReference>
<dbReference type="PANTHER" id="PTHR30570:SF1">
    <property type="entry name" value="PHOSPHATE-BINDING PROTEIN PSTS"/>
    <property type="match status" value="1"/>
</dbReference>
<dbReference type="OrthoDB" id="9765713at2"/>
<name>H8YYN3_9GAMM</name>
<organism evidence="4 5">
    <name type="scientific">Thiorhodovibrio frisius</name>
    <dbReference type="NCBI Taxonomy" id="631362"/>
    <lineage>
        <taxon>Bacteria</taxon>
        <taxon>Pseudomonadati</taxon>
        <taxon>Pseudomonadota</taxon>
        <taxon>Gammaproteobacteria</taxon>
        <taxon>Chromatiales</taxon>
        <taxon>Chromatiaceae</taxon>
        <taxon>Thiorhodovibrio</taxon>
    </lineage>
</organism>
<proteinExistence type="predicted"/>
<dbReference type="PANTHER" id="PTHR30570">
    <property type="entry name" value="PERIPLASMIC PHOSPHATE BINDING COMPONENT OF PHOSPHATE ABC TRANSPORTER"/>
    <property type="match status" value="1"/>
</dbReference>
<reference evidence="5" key="1">
    <citation type="submission" date="2011-06" db="EMBL/GenBank/DDBJ databases">
        <authorList>
            <consortium name="US DOE Joint Genome Institute (JGI-PGF)"/>
            <person name="Lucas S."/>
            <person name="Han J."/>
            <person name="Lapidus A."/>
            <person name="Cheng J.-F."/>
            <person name="Goodwin L."/>
            <person name="Pitluck S."/>
            <person name="Peters L."/>
            <person name="Land M.L."/>
            <person name="Hauser L."/>
            <person name="Vogl K."/>
            <person name="Liu Z."/>
            <person name="Overmann J."/>
            <person name="Frigaard N.-U."/>
            <person name="Bryant D.A."/>
            <person name="Woyke T.J."/>
        </authorList>
    </citation>
    <scope>NUCLEOTIDE SEQUENCE [LARGE SCALE GENOMIC DNA]</scope>
    <source>
        <strain evidence="5">970</strain>
    </source>
</reference>
<gene>
    <name evidence="4" type="ORF">Thi970DRAFT_01231</name>
</gene>
<dbReference type="RefSeq" id="WP_009147642.1">
    <property type="nucleotide sequence ID" value="NZ_CP121471.1"/>
</dbReference>
<evidence type="ECO:0000313" key="5">
    <source>
        <dbReference type="Proteomes" id="UP000002964"/>
    </source>
</evidence>
<dbReference type="Gene3D" id="3.40.190.10">
    <property type="entry name" value="Periplasmic binding protein-like II"/>
    <property type="match status" value="2"/>
</dbReference>
<evidence type="ECO:0000256" key="2">
    <source>
        <dbReference type="SAM" id="SignalP"/>
    </source>
</evidence>
<protein>
    <submittedName>
        <fullName evidence="4">ABC-type phosphate transport system, periplasmic component</fullName>
    </submittedName>
</protein>
<sequence>MRPTRLPMLLALFAITALPGAFCQARDYPWAVGSSTVFPFATVVAEQVGQDQDFKTPRIEAWGSGGGAKFFCHGLGADEVDVALMSREMTPEELSWCQTHGVGELLQLRFGSDGITLVTPRDLSLELSREDLYLALAREVPDPADTDTDADTGTLIENPYQRWNQINPALPEAPIQVYGPPPTSGTYDLLIKLALEPGCRRVPQLSALESSDPARFRTACGAIREDGQYVASGENDNLIVRKVAGSNGAVGILGFSYYDQNRDQLNAATIDGIAPDLDSIYTGHYPLSRPLFIYVKSEQLAGIPGLRRFLEELLSPAAAGEEGYLVDHGLVPLPEQERADNAQRIRAMK</sequence>
<evidence type="ECO:0000313" key="4">
    <source>
        <dbReference type="EMBL" id="EIC23559.1"/>
    </source>
</evidence>
<feature type="signal peptide" evidence="2">
    <location>
        <begin position="1"/>
        <end position="23"/>
    </location>
</feature>
<dbReference type="AlphaFoldDB" id="H8YYN3"/>
<dbReference type="EMBL" id="JH603168">
    <property type="protein sequence ID" value="EIC23559.1"/>
    <property type="molecule type" value="Genomic_DNA"/>
</dbReference>
<feature type="domain" description="PBP" evidence="3">
    <location>
        <begin position="31"/>
        <end position="316"/>
    </location>
</feature>
<dbReference type="Proteomes" id="UP000002964">
    <property type="component" value="Unassembled WGS sequence"/>
</dbReference>
<dbReference type="eggNOG" id="COG0226">
    <property type="taxonomic scope" value="Bacteria"/>
</dbReference>
<feature type="chain" id="PRO_5003618335" evidence="2">
    <location>
        <begin position="24"/>
        <end position="349"/>
    </location>
</feature>